<keyword evidence="1" id="KW-0472">Membrane</keyword>
<sequence length="140" mass="16096">MYTVPAFFMVILSVICCFIVQFLFKEDYAGILKEEDKKVAHTYINRKIDSVDPFMVIPKFDVIPAAICIYLWIVSCMVATNIEVYLFKISGYKYIMVTQICTLGLALFLTIVFYKRLVPLKLKPALGKAAKYKNGVFYTM</sequence>
<gene>
    <name evidence="2" type="ORF">ANCCEY_13855</name>
</gene>
<keyword evidence="1" id="KW-1133">Transmembrane helix</keyword>
<keyword evidence="3" id="KW-1185">Reference proteome</keyword>
<dbReference type="Proteomes" id="UP000054495">
    <property type="component" value="Unassembled WGS sequence"/>
</dbReference>
<reference evidence="2 3" key="1">
    <citation type="submission" date="2013-05" db="EMBL/GenBank/DDBJ databases">
        <title>Draft genome of the parasitic nematode Anyclostoma ceylanicum.</title>
        <authorList>
            <person name="Mitreva M."/>
        </authorList>
    </citation>
    <scope>NUCLEOTIDE SEQUENCE [LARGE SCALE GENOMIC DNA]</scope>
</reference>
<organism evidence="2 3">
    <name type="scientific">Ancylostoma ceylanicum</name>
    <dbReference type="NCBI Taxonomy" id="53326"/>
    <lineage>
        <taxon>Eukaryota</taxon>
        <taxon>Metazoa</taxon>
        <taxon>Ecdysozoa</taxon>
        <taxon>Nematoda</taxon>
        <taxon>Chromadorea</taxon>
        <taxon>Rhabditida</taxon>
        <taxon>Rhabditina</taxon>
        <taxon>Rhabditomorpha</taxon>
        <taxon>Strongyloidea</taxon>
        <taxon>Ancylostomatidae</taxon>
        <taxon>Ancylostomatinae</taxon>
        <taxon>Ancylostoma</taxon>
    </lineage>
</organism>
<feature type="transmembrane region" description="Helical" evidence="1">
    <location>
        <begin position="94"/>
        <end position="114"/>
    </location>
</feature>
<name>A0A0D6LHC4_9BILA</name>
<dbReference type="AlphaFoldDB" id="A0A0D6LHC4"/>
<evidence type="ECO:0000256" key="1">
    <source>
        <dbReference type="SAM" id="Phobius"/>
    </source>
</evidence>
<evidence type="ECO:0000313" key="2">
    <source>
        <dbReference type="EMBL" id="EPB67057.1"/>
    </source>
</evidence>
<feature type="transmembrane region" description="Helical" evidence="1">
    <location>
        <begin position="6"/>
        <end position="24"/>
    </location>
</feature>
<proteinExistence type="predicted"/>
<keyword evidence="1" id="KW-0812">Transmembrane</keyword>
<protein>
    <submittedName>
        <fullName evidence="2">Uncharacterized protein</fullName>
    </submittedName>
</protein>
<dbReference type="EMBL" id="KE125795">
    <property type="protein sequence ID" value="EPB67057.1"/>
    <property type="molecule type" value="Genomic_DNA"/>
</dbReference>
<feature type="transmembrane region" description="Helical" evidence="1">
    <location>
        <begin position="62"/>
        <end position="82"/>
    </location>
</feature>
<accession>A0A0D6LHC4</accession>
<evidence type="ECO:0000313" key="3">
    <source>
        <dbReference type="Proteomes" id="UP000054495"/>
    </source>
</evidence>